<evidence type="ECO:0000313" key="2">
    <source>
        <dbReference type="EMBL" id="MFB9377942.1"/>
    </source>
</evidence>
<keyword evidence="3" id="KW-1185">Reference proteome</keyword>
<accession>A0ABV5LV30</accession>
<evidence type="ECO:0000256" key="1">
    <source>
        <dbReference type="SAM" id="MobiDB-lite"/>
    </source>
</evidence>
<reference evidence="2 3" key="1">
    <citation type="submission" date="2024-09" db="EMBL/GenBank/DDBJ databases">
        <authorList>
            <person name="Sun Q."/>
            <person name="Mori K."/>
        </authorList>
    </citation>
    <scope>NUCLEOTIDE SEQUENCE [LARGE SCALE GENOMIC DNA]</scope>
    <source>
        <strain evidence="2 3">TISTR 1856</strain>
    </source>
</reference>
<gene>
    <name evidence="2" type="ORF">ACFFVI_13300</name>
</gene>
<dbReference type="Proteomes" id="UP001589748">
    <property type="component" value="Unassembled WGS sequence"/>
</dbReference>
<name>A0ABV5LV30_9ACTN</name>
<dbReference type="InterPro" id="IPR046040">
    <property type="entry name" value="DUF5998"/>
</dbReference>
<sequence>MRERTGSRRGESSRHQRASGGPGPDVREVTEDDVEADLPAEVLRGLERAGYYPQVVADSLRTALAGQRVRAHLIHPETTFDGQEVRRHVTVLVLTATRLVAAHADDHGPDETVPEVYAVCSTESVPLGRVSSVVVSQVVSRPAQHVDGATPAEVSLTIGWGGMQRLDLEPAGCSDAECEADHGYTGTLARDDLTIRVAGAAEGADAVAAALGFARSLSAATAR</sequence>
<comment type="caution">
    <text evidence="2">The sequence shown here is derived from an EMBL/GenBank/DDBJ whole genome shotgun (WGS) entry which is preliminary data.</text>
</comment>
<protein>
    <submittedName>
        <fullName evidence="2">DUF5998 family protein</fullName>
    </submittedName>
</protein>
<organism evidence="2 3">
    <name type="scientific">Kineococcus gynurae</name>
    <dbReference type="NCBI Taxonomy" id="452979"/>
    <lineage>
        <taxon>Bacteria</taxon>
        <taxon>Bacillati</taxon>
        <taxon>Actinomycetota</taxon>
        <taxon>Actinomycetes</taxon>
        <taxon>Kineosporiales</taxon>
        <taxon>Kineosporiaceae</taxon>
        <taxon>Kineococcus</taxon>
    </lineage>
</organism>
<evidence type="ECO:0000313" key="3">
    <source>
        <dbReference type="Proteomes" id="UP001589748"/>
    </source>
</evidence>
<proteinExistence type="predicted"/>
<dbReference type="EMBL" id="JBHMDM010000007">
    <property type="protein sequence ID" value="MFB9377942.1"/>
    <property type="molecule type" value="Genomic_DNA"/>
</dbReference>
<feature type="compositionally biased region" description="Basic and acidic residues" evidence="1">
    <location>
        <begin position="1"/>
        <end position="14"/>
    </location>
</feature>
<feature type="region of interest" description="Disordered" evidence="1">
    <location>
        <begin position="1"/>
        <end position="34"/>
    </location>
</feature>
<dbReference type="Pfam" id="PF19461">
    <property type="entry name" value="DUF5998"/>
    <property type="match status" value="1"/>
</dbReference>
<dbReference type="RefSeq" id="WP_380137647.1">
    <property type="nucleotide sequence ID" value="NZ_JBHLUI010000008.1"/>
</dbReference>